<evidence type="ECO:0000313" key="1">
    <source>
        <dbReference type="EMBL" id="MQM04184.1"/>
    </source>
</evidence>
<evidence type="ECO:0000313" key="2">
    <source>
        <dbReference type="Proteomes" id="UP000652761"/>
    </source>
</evidence>
<dbReference type="Proteomes" id="UP000652761">
    <property type="component" value="Unassembled WGS sequence"/>
</dbReference>
<dbReference type="EMBL" id="NMUH01003171">
    <property type="protein sequence ID" value="MQM04184.1"/>
    <property type="molecule type" value="Genomic_DNA"/>
</dbReference>
<feature type="non-terminal residue" evidence="1">
    <location>
        <position position="1"/>
    </location>
</feature>
<keyword evidence="2" id="KW-1185">Reference proteome</keyword>
<sequence>HGELVKMAARADAGQGRWAWDPDLGGFAGEAWNHGAMMAGCAGMEVARADQEMAGWSVCGYGRWARVCWNGDGGLVQGWCVRGCDGGTMELVCRARAAIPGASAAVRIPEAAGIDVLLPSFLPEFDIAVHISFANFLLNHKTLFDLAELKHSSCKFFLLWCFPSSYEDLHKERNLDIGLDL</sequence>
<accession>A0A843WJE4</accession>
<reference evidence="1" key="1">
    <citation type="submission" date="2017-07" db="EMBL/GenBank/DDBJ databases">
        <title>Taro Niue Genome Assembly and Annotation.</title>
        <authorList>
            <person name="Atibalentja N."/>
            <person name="Keating K."/>
            <person name="Fields C.J."/>
        </authorList>
    </citation>
    <scope>NUCLEOTIDE SEQUENCE</scope>
    <source>
        <strain evidence="1">Niue_2</strain>
        <tissue evidence="1">Leaf</tissue>
    </source>
</reference>
<comment type="caution">
    <text evidence="1">The sequence shown here is derived from an EMBL/GenBank/DDBJ whole genome shotgun (WGS) entry which is preliminary data.</text>
</comment>
<name>A0A843WJE4_COLES</name>
<protein>
    <submittedName>
        <fullName evidence="1">Uncharacterized protein</fullName>
    </submittedName>
</protein>
<proteinExistence type="predicted"/>
<organism evidence="1 2">
    <name type="scientific">Colocasia esculenta</name>
    <name type="common">Wild taro</name>
    <name type="synonym">Arum esculentum</name>
    <dbReference type="NCBI Taxonomy" id="4460"/>
    <lineage>
        <taxon>Eukaryota</taxon>
        <taxon>Viridiplantae</taxon>
        <taxon>Streptophyta</taxon>
        <taxon>Embryophyta</taxon>
        <taxon>Tracheophyta</taxon>
        <taxon>Spermatophyta</taxon>
        <taxon>Magnoliopsida</taxon>
        <taxon>Liliopsida</taxon>
        <taxon>Araceae</taxon>
        <taxon>Aroideae</taxon>
        <taxon>Colocasieae</taxon>
        <taxon>Colocasia</taxon>
    </lineage>
</organism>
<dbReference type="AlphaFoldDB" id="A0A843WJE4"/>
<gene>
    <name evidence="1" type="ORF">Taro_036978</name>
</gene>